<dbReference type="AlphaFoldDB" id="A0A6J8BER7"/>
<dbReference type="PANTHER" id="PTHR34009:SF2">
    <property type="entry name" value="PROTEIN STAR"/>
    <property type="match status" value="1"/>
</dbReference>
<dbReference type="Gene3D" id="3.40.50.150">
    <property type="entry name" value="Vaccinia Virus protein VP39"/>
    <property type="match status" value="1"/>
</dbReference>
<dbReference type="GO" id="GO:0005886">
    <property type="term" value="C:plasma membrane"/>
    <property type="evidence" value="ECO:0007669"/>
    <property type="project" value="TreeGrafter"/>
</dbReference>
<name>A0A6J8BER7_MYTCO</name>
<dbReference type="EMBL" id="CACVKT020003209">
    <property type="protein sequence ID" value="CAC5382438.1"/>
    <property type="molecule type" value="Genomic_DNA"/>
</dbReference>
<dbReference type="OrthoDB" id="6352234at2759"/>
<organism evidence="2 3">
    <name type="scientific">Mytilus coruscus</name>
    <name type="common">Sea mussel</name>
    <dbReference type="NCBI Taxonomy" id="42192"/>
    <lineage>
        <taxon>Eukaryota</taxon>
        <taxon>Metazoa</taxon>
        <taxon>Spiralia</taxon>
        <taxon>Lophotrochozoa</taxon>
        <taxon>Mollusca</taxon>
        <taxon>Bivalvia</taxon>
        <taxon>Autobranchia</taxon>
        <taxon>Pteriomorphia</taxon>
        <taxon>Mytilida</taxon>
        <taxon>Mytiloidea</taxon>
        <taxon>Mytilidae</taxon>
        <taxon>Mytilinae</taxon>
        <taxon>Mytilus</taxon>
    </lineage>
</organism>
<dbReference type="PANTHER" id="PTHR34009">
    <property type="entry name" value="PROTEIN STAR"/>
    <property type="match status" value="1"/>
</dbReference>
<dbReference type="Pfam" id="PF05050">
    <property type="entry name" value="Methyltransf_21"/>
    <property type="match status" value="1"/>
</dbReference>
<evidence type="ECO:0000259" key="1">
    <source>
        <dbReference type="Pfam" id="PF05050"/>
    </source>
</evidence>
<accession>A0A6J8BER7</accession>
<dbReference type="GO" id="GO:0005794">
    <property type="term" value="C:Golgi apparatus"/>
    <property type="evidence" value="ECO:0007669"/>
    <property type="project" value="TreeGrafter"/>
</dbReference>
<dbReference type="Proteomes" id="UP000507470">
    <property type="component" value="Unassembled WGS sequence"/>
</dbReference>
<gene>
    <name evidence="2" type="ORF">MCOR_18262</name>
</gene>
<dbReference type="GO" id="GO:0006888">
    <property type="term" value="P:endoplasmic reticulum to Golgi vesicle-mediated transport"/>
    <property type="evidence" value="ECO:0007669"/>
    <property type="project" value="TreeGrafter"/>
</dbReference>
<dbReference type="GO" id="GO:0005789">
    <property type="term" value="C:endoplasmic reticulum membrane"/>
    <property type="evidence" value="ECO:0007669"/>
    <property type="project" value="TreeGrafter"/>
</dbReference>
<evidence type="ECO:0000313" key="2">
    <source>
        <dbReference type="EMBL" id="CAC5382438.1"/>
    </source>
</evidence>
<dbReference type="InterPro" id="IPR029063">
    <property type="entry name" value="SAM-dependent_MTases_sf"/>
</dbReference>
<keyword evidence="3" id="KW-1185">Reference proteome</keyword>
<proteinExistence type="predicted"/>
<evidence type="ECO:0000313" key="3">
    <source>
        <dbReference type="Proteomes" id="UP000507470"/>
    </source>
</evidence>
<dbReference type="InterPro" id="IPR053202">
    <property type="entry name" value="EGF_Rcpt_Signaling_Reg"/>
</dbReference>
<dbReference type="GO" id="GO:0031902">
    <property type="term" value="C:late endosome membrane"/>
    <property type="evidence" value="ECO:0007669"/>
    <property type="project" value="TreeGrafter"/>
</dbReference>
<reference evidence="2 3" key="1">
    <citation type="submission" date="2020-06" db="EMBL/GenBank/DDBJ databases">
        <authorList>
            <person name="Li R."/>
            <person name="Bekaert M."/>
        </authorList>
    </citation>
    <scope>NUCLEOTIDE SEQUENCE [LARGE SCALE GENOMIC DNA]</scope>
    <source>
        <strain evidence="3">wild</strain>
    </source>
</reference>
<dbReference type="InterPro" id="IPR006342">
    <property type="entry name" value="FkbM_mtfrase"/>
</dbReference>
<feature type="domain" description="Methyltransferase FkbM" evidence="1">
    <location>
        <begin position="125"/>
        <end position="277"/>
    </location>
</feature>
<dbReference type="SUPFAM" id="SSF53335">
    <property type="entry name" value="S-adenosyl-L-methionine-dependent methyltransferases"/>
    <property type="match status" value="1"/>
</dbReference>
<protein>
    <recommendedName>
        <fullName evidence="1">Methyltransferase FkbM domain-containing protein</fullName>
    </recommendedName>
</protein>
<sequence length="300" mass="34623">MSYLKNYKAGILSALFVLCFWITVQRYNIWLDTVDTSTTTVTTANVFINQLRNKDDYLEEMDILNKQKVDMDDPRLISLIRHYWIENPSDQPYNLNKPEVEDPSIGQAAFVDNRLKFKRGGFFVECGALDGETRSNTLIFERLRSWNGLLIEADPSNYKLAKNKNRKAFTINACLSVYPYPVKMQFKKNFSVGKLLQDQNLKGKNIVDVQCFPFYSIMKALNVTHVDFFSLDVEGAELQVLRTIPFGKIDIDMMTVEFKHVPGGETQLKNFVEKNGYSSLIKMSHFNGFANDIIFRKNEL</sequence>
<dbReference type="GO" id="GO:0016197">
    <property type="term" value="P:endosomal transport"/>
    <property type="evidence" value="ECO:0007669"/>
    <property type="project" value="TreeGrafter"/>
</dbReference>